<organism evidence="2 3">
    <name type="scientific">Eumeta variegata</name>
    <name type="common">Bagworm moth</name>
    <name type="synonym">Eumeta japonica</name>
    <dbReference type="NCBI Taxonomy" id="151549"/>
    <lineage>
        <taxon>Eukaryota</taxon>
        <taxon>Metazoa</taxon>
        <taxon>Ecdysozoa</taxon>
        <taxon>Arthropoda</taxon>
        <taxon>Hexapoda</taxon>
        <taxon>Insecta</taxon>
        <taxon>Pterygota</taxon>
        <taxon>Neoptera</taxon>
        <taxon>Endopterygota</taxon>
        <taxon>Lepidoptera</taxon>
        <taxon>Glossata</taxon>
        <taxon>Ditrysia</taxon>
        <taxon>Tineoidea</taxon>
        <taxon>Psychidae</taxon>
        <taxon>Oiketicinae</taxon>
        <taxon>Eumeta</taxon>
    </lineage>
</organism>
<sequence length="160" mass="18315">MGLIFAGDTQQGTRIPPYVNLPRSSKSRNPHLGSPTKRSTRCIPAQKLGAMVRKKNKKNFSKEQRVVIVDVNSEARFESNALCIRLAQNQATIMITCNYMNYEKWLRTQLMPSLFANSGVVVNNAFYYNTIQDHARTSNSRKCDMESCFPEKEYLLVQRC</sequence>
<comment type="caution">
    <text evidence="2">The sequence shown here is derived from an EMBL/GenBank/DDBJ whole genome shotgun (WGS) entry which is preliminary data.</text>
</comment>
<name>A0A4C1Y4D0_EUMVA</name>
<accession>A0A4C1Y4D0</accession>
<evidence type="ECO:0000313" key="2">
    <source>
        <dbReference type="EMBL" id="GBP69255.1"/>
    </source>
</evidence>
<evidence type="ECO:0000256" key="1">
    <source>
        <dbReference type="SAM" id="MobiDB-lite"/>
    </source>
</evidence>
<reference evidence="2 3" key="1">
    <citation type="journal article" date="2019" name="Commun. Biol.">
        <title>The bagworm genome reveals a unique fibroin gene that provides high tensile strength.</title>
        <authorList>
            <person name="Kono N."/>
            <person name="Nakamura H."/>
            <person name="Ohtoshi R."/>
            <person name="Tomita M."/>
            <person name="Numata K."/>
            <person name="Arakawa K."/>
        </authorList>
    </citation>
    <scope>NUCLEOTIDE SEQUENCE [LARGE SCALE GENOMIC DNA]</scope>
</reference>
<keyword evidence="3" id="KW-1185">Reference proteome</keyword>
<feature type="region of interest" description="Disordered" evidence="1">
    <location>
        <begin position="14"/>
        <end position="39"/>
    </location>
</feature>
<evidence type="ECO:0000313" key="3">
    <source>
        <dbReference type="Proteomes" id="UP000299102"/>
    </source>
</evidence>
<gene>
    <name evidence="2" type="ORF">EVAR_56799_1</name>
</gene>
<dbReference type="OrthoDB" id="2266637at2759"/>
<protein>
    <submittedName>
        <fullName evidence="2">Uncharacterized protein</fullName>
    </submittedName>
</protein>
<proteinExistence type="predicted"/>
<dbReference type="AlphaFoldDB" id="A0A4C1Y4D0"/>
<dbReference type="Proteomes" id="UP000299102">
    <property type="component" value="Unassembled WGS sequence"/>
</dbReference>
<dbReference type="EMBL" id="BGZK01001035">
    <property type="protein sequence ID" value="GBP69255.1"/>
    <property type="molecule type" value="Genomic_DNA"/>
</dbReference>